<evidence type="ECO:0000256" key="1">
    <source>
        <dbReference type="ARBA" id="ARBA00022801"/>
    </source>
</evidence>
<dbReference type="GeneID" id="129924583"/>
<dbReference type="InterPro" id="IPR003305">
    <property type="entry name" value="CenC_carb-bd"/>
</dbReference>
<dbReference type="GO" id="GO:0016798">
    <property type="term" value="F:hydrolase activity, acting on glycosyl bonds"/>
    <property type="evidence" value="ECO:0007669"/>
    <property type="project" value="InterPro"/>
</dbReference>
<evidence type="ECO:0000259" key="3">
    <source>
        <dbReference type="Pfam" id="PF02018"/>
    </source>
</evidence>
<evidence type="ECO:0000313" key="4">
    <source>
        <dbReference type="Proteomes" id="UP001165740"/>
    </source>
</evidence>
<dbReference type="Pfam" id="PF02018">
    <property type="entry name" value="CBM_4_9"/>
    <property type="match status" value="1"/>
</dbReference>
<proteinExistence type="predicted"/>
<feature type="domain" description="CBM-cenC" evidence="3">
    <location>
        <begin position="24"/>
        <end position="147"/>
    </location>
</feature>
<organism evidence="4 5">
    <name type="scientific">Biomphalaria glabrata</name>
    <name type="common">Bloodfluke planorb</name>
    <name type="synonym">Freshwater snail</name>
    <dbReference type="NCBI Taxonomy" id="6526"/>
    <lineage>
        <taxon>Eukaryota</taxon>
        <taxon>Metazoa</taxon>
        <taxon>Spiralia</taxon>
        <taxon>Lophotrochozoa</taxon>
        <taxon>Mollusca</taxon>
        <taxon>Gastropoda</taxon>
        <taxon>Heterobranchia</taxon>
        <taxon>Euthyneura</taxon>
        <taxon>Panpulmonata</taxon>
        <taxon>Hygrophila</taxon>
        <taxon>Lymnaeoidea</taxon>
        <taxon>Planorbidae</taxon>
        <taxon>Biomphalaria</taxon>
    </lineage>
</organism>
<dbReference type="Gene3D" id="2.60.120.260">
    <property type="entry name" value="Galactose-binding domain-like"/>
    <property type="match status" value="1"/>
</dbReference>
<dbReference type="InterPro" id="IPR008979">
    <property type="entry name" value="Galactose-bd-like_sf"/>
</dbReference>
<feature type="signal peptide" evidence="2">
    <location>
        <begin position="1"/>
        <end position="21"/>
    </location>
</feature>
<keyword evidence="1" id="KW-0378">Hydrolase</keyword>
<keyword evidence="2" id="KW-0732">Signal</keyword>
<feature type="chain" id="PRO_5040929982" evidence="2">
    <location>
        <begin position="22"/>
        <end position="156"/>
    </location>
</feature>
<evidence type="ECO:0000256" key="2">
    <source>
        <dbReference type="SAM" id="SignalP"/>
    </source>
</evidence>
<dbReference type="Proteomes" id="UP001165740">
    <property type="component" value="Chromosome 1"/>
</dbReference>
<evidence type="ECO:0000313" key="5">
    <source>
        <dbReference type="RefSeq" id="XP_055876290.1"/>
    </source>
</evidence>
<gene>
    <name evidence="5" type="primary">LOC129924583</name>
</gene>
<dbReference type="OMA" id="PANEPMA"/>
<dbReference type="SUPFAM" id="SSF49785">
    <property type="entry name" value="Galactose-binding domain-like"/>
    <property type="match status" value="1"/>
</dbReference>
<reference evidence="5" key="1">
    <citation type="submission" date="2025-08" db="UniProtKB">
        <authorList>
            <consortium name="RefSeq"/>
        </authorList>
    </citation>
    <scope>IDENTIFICATION</scope>
</reference>
<sequence>MARELCQYFGVVYLLVSVVYGAPELLTNPGFESGLNNWVHDGFTMTVEKSVVHSGTSSVKCTGRGQSWMGPGQYITPKPGGRYVFSAYLKLINDIPGTTYQNAIITMNYKWKDTDADDYMAVTSRPFLNVARGWVLIGADFQIPNRGSTTFLHLEN</sequence>
<dbReference type="AlphaFoldDB" id="A0A9W2ZN20"/>
<keyword evidence="4" id="KW-1185">Reference proteome</keyword>
<accession>A0A9W2ZN20</accession>
<name>A0A9W2ZN20_BIOGL</name>
<dbReference type="RefSeq" id="XP_055876290.1">
    <property type="nucleotide sequence ID" value="XM_056020315.1"/>
</dbReference>
<protein>
    <submittedName>
        <fullName evidence="5">Uncharacterized protein LOC129924583</fullName>
    </submittedName>
</protein>